<dbReference type="Pfam" id="PF04082">
    <property type="entry name" value="Fungal_trans"/>
    <property type="match status" value="1"/>
</dbReference>
<dbReference type="PROSITE" id="PS50048">
    <property type="entry name" value="ZN2_CY6_FUNGAL_2"/>
    <property type="match status" value="1"/>
</dbReference>
<dbReference type="CDD" id="cd00067">
    <property type="entry name" value="GAL4"/>
    <property type="match status" value="1"/>
</dbReference>
<dbReference type="GO" id="GO:0000435">
    <property type="term" value="P:positive regulation of transcription from RNA polymerase II promoter by galactose"/>
    <property type="evidence" value="ECO:0007669"/>
    <property type="project" value="TreeGrafter"/>
</dbReference>
<keyword evidence="1" id="KW-0479">Metal-binding</keyword>
<protein>
    <submittedName>
        <fullName evidence="8">Lactose regulatory protein lac9 and GAL4-like protein</fullName>
    </submittedName>
</protein>
<dbReference type="PANTHER" id="PTHR47424:SF3">
    <property type="entry name" value="REGULATORY PROTEIN GAL4"/>
    <property type="match status" value="1"/>
</dbReference>
<dbReference type="EMBL" id="PUHQ01000168">
    <property type="protein sequence ID" value="KAG0653941.1"/>
    <property type="molecule type" value="Genomic_DNA"/>
</dbReference>
<evidence type="ECO:0000313" key="8">
    <source>
        <dbReference type="EMBL" id="KAG0653941.1"/>
    </source>
</evidence>
<evidence type="ECO:0000259" key="7">
    <source>
        <dbReference type="PROSITE" id="PS50048"/>
    </source>
</evidence>
<dbReference type="InterPro" id="IPR001138">
    <property type="entry name" value="Zn2Cys6_DnaBD"/>
</dbReference>
<dbReference type="InterPro" id="IPR036864">
    <property type="entry name" value="Zn2-C6_fun-type_DNA-bd_sf"/>
</dbReference>
<dbReference type="GO" id="GO:0006351">
    <property type="term" value="P:DNA-templated transcription"/>
    <property type="evidence" value="ECO:0007669"/>
    <property type="project" value="InterPro"/>
</dbReference>
<sequence>MASATPYERPSTAAERKRGGGGPARSCIECRRLKRKCNLQLPCQHCLKNDKECSYTTATEETRVRRTYTAQLEDRIRELEAGLVQQPRQQSPLSPPQRRSSFLHDENAPVAGPSQASPHAQGLAFPGTPPPFLGSYASTSSATTYDAALSLPNMTSSLAAPVAAPEPAPATFLPPAFVPVVGFASSSEALEKQPRNASGYEWNERANSSKPSQDGTASLSLEPDGQGYLGFASGATLLRILQIIAGVSHIDVPAAAGPPSDSAGWQPTDAEMTACVDAYFTYYHAEYPLIHEATFRAQWNEVIPPPSGPGWDLLTNVVLALGAFVSFRPMEAVDFFLERALTKVNVDCLEVGSLTLVQGFTLLSNITQKRNKPNAGSIYLGIATRMATSLGLHRELPSWQITPHEREVRRRIWWTVFCFDAGACITFGRPILLPAGEADVQMVHNVSDRAFPPSATSVPPPSPDPTMYTSLIHQASFHRLGNVCYNLVVSTPPPASQDLLSMDASLQRWKAGLPSWMQPTPEAAQAYPRFSFSAHKLFWRYSNLRIILHRRAFLERALKGAPLAPLPGSNNEAASSTDLDATCASLCLQSAADTISAIHQFLSGHRGAPNRLEWWYGLHFLFHASFVPLIALHADPTSTSRSSWLSLVALTCTTLSILSTEPLAQRCLQIIEMLKPREDPNGSMQLDTGILAEMLARSEWAGQDAAQNWLPFADLATLSSFWPAPSA</sequence>
<keyword evidence="4" id="KW-0804">Transcription</keyword>
<dbReference type="PROSITE" id="PS00463">
    <property type="entry name" value="ZN2_CY6_FUNGAL_1"/>
    <property type="match status" value="1"/>
</dbReference>
<dbReference type="SUPFAM" id="SSF57701">
    <property type="entry name" value="Zn2/Cys6 DNA-binding domain"/>
    <property type="match status" value="1"/>
</dbReference>
<keyword evidence="2" id="KW-0805">Transcription regulation</keyword>
<dbReference type="CDD" id="cd12148">
    <property type="entry name" value="fungal_TF_MHR"/>
    <property type="match status" value="1"/>
</dbReference>
<evidence type="ECO:0000256" key="1">
    <source>
        <dbReference type="ARBA" id="ARBA00022723"/>
    </source>
</evidence>
<evidence type="ECO:0000313" key="9">
    <source>
        <dbReference type="Proteomes" id="UP000777482"/>
    </source>
</evidence>
<dbReference type="GO" id="GO:0008270">
    <property type="term" value="F:zinc ion binding"/>
    <property type="evidence" value="ECO:0007669"/>
    <property type="project" value="InterPro"/>
</dbReference>
<dbReference type="Pfam" id="PF00172">
    <property type="entry name" value="Zn_clus"/>
    <property type="match status" value="1"/>
</dbReference>
<dbReference type="Proteomes" id="UP000777482">
    <property type="component" value="Unassembled WGS sequence"/>
</dbReference>
<reference evidence="8 9" key="1">
    <citation type="submission" date="2020-11" db="EMBL/GenBank/DDBJ databases">
        <title>Kefir isolates.</title>
        <authorList>
            <person name="Marcisauskas S."/>
            <person name="Kim Y."/>
            <person name="Blasche S."/>
        </authorList>
    </citation>
    <scope>NUCLEOTIDE SEQUENCE [LARGE SCALE GENOMIC DNA]</scope>
    <source>
        <strain evidence="8 9">KR</strain>
    </source>
</reference>
<feature type="region of interest" description="Disordered" evidence="6">
    <location>
        <begin position="1"/>
        <end position="25"/>
    </location>
</feature>
<keyword evidence="3" id="KW-0238">DNA-binding</keyword>
<feature type="compositionally biased region" description="Low complexity" evidence="6">
    <location>
        <begin position="85"/>
        <end position="100"/>
    </location>
</feature>
<feature type="region of interest" description="Disordered" evidence="6">
    <location>
        <begin position="192"/>
        <end position="220"/>
    </location>
</feature>
<dbReference type="GO" id="GO:0000981">
    <property type="term" value="F:DNA-binding transcription factor activity, RNA polymerase II-specific"/>
    <property type="evidence" value="ECO:0007669"/>
    <property type="project" value="InterPro"/>
</dbReference>
<dbReference type="PANTHER" id="PTHR47424">
    <property type="entry name" value="REGULATORY PROTEIN GAL4"/>
    <property type="match status" value="1"/>
</dbReference>
<evidence type="ECO:0000256" key="3">
    <source>
        <dbReference type="ARBA" id="ARBA00023125"/>
    </source>
</evidence>
<dbReference type="OrthoDB" id="3364175at2759"/>
<dbReference type="AlphaFoldDB" id="A0A9P6VU39"/>
<accession>A0A9P6VU39</accession>
<evidence type="ECO:0000256" key="5">
    <source>
        <dbReference type="ARBA" id="ARBA00023242"/>
    </source>
</evidence>
<dbReference type="Gene3D" id="4.10.240.10">
    <property type="entry name" value="Zn(2)-C6 fungal-type DNA-binding domain"/>
    <property type="match status" value="1"/>
</dbReference>
<gene>
    <name evidence="8" type="primary">LAC9_2</name>
    <name evidence="8" type="ORF">C6P46_002048</name>
</gene>
<dbReference type="GO" id="GO:0000978">
    <property type="term" value="F:RNA polymerase II cis-regulatory region sequence-specific DNA binding"/>
    <property type="evidence" value="ECO:0007669"/>
    <property type="project" value="TreeGrafter"/>
</dbReference>
<dbReference type="SMART" id="SM00906">
    <property type="entry name" value="Fungal_trans"/>
    <property type="match status" value="1"/>
</dbReference>
<comment type="caution">
    <text evidence="8">The sequence shown here is derived from an EMBL/GenBank/DDBJ whole genome shotgun (WGS) entry which is preliminary data.</text>
</comment>
<feature type="region of interest" description="Disordered" evidence="6">
    <location>
        <begin position="82"/>
        <end position="127"/>
    </location>
</feature>
<keyword evidence="9" id="KW-1185">Reference proteome</keyword>
<dbReference type="InterPro" id="IPR051127">
    <property type="entry name" value="Fungal_SecMet_Regulators"/>
</dbReference>
<feature type="domain" description="Zn(2)-C6 fungal-type" evidence="7">
    <location>
        <begin position="26"/>
        <end position="55"/>
    </location>
</feature>
<organism evidence="8 9">
    <name type="scientific">Rhodotorula mucilaginosa</name>
    <name type="common">Yeast</name>
    <name type="synonym">Rhodotorula rubra</name>
    <dbReference type="NCBI Taxonomy" id="5537"/>
    <lineage>
        <taxon>Eukaryota</taxon>
        <taxon>Fungi</taxon>
        <taxon>Dikarya</taxon>
        <taxon>Basidiomycota</taxon>
        <taxon>Pucciniomycotina</taxon>
        <taxon>Microbotryomycetes</taxon>
        <taxon>Sporidiobolales</taxon>
        <taxon>Sporidiobolaceae</taxon>
        <taxon>Rhodotorula</taxon>
    </lineage>
</organism>
<evidence type="ECO:0000256" key="4">
    <source>
        <dbReference type="ARBA" id="ARBA00023163"/>
    </source>
</evidence>
<dbReference type="GO" id="GO:0005634">
    <property type="term" value="C:nucleus"/>
    <property type="evidence" value="ECO:0007669"/>
    <property type="project" value="TreeGrafter"/>
</dbReference>
<name>A0A9P6VU39_RHOMI</name>
<dbReference type="InterPro" id="IPR007219">
    <property type="entry name" value="XnlR_reg_dom"/>
</dbReference>
<dbReference type="SMART" id="SM00066">
    <property type="entry name" value="GAL4"/>
    <property type="match status" value="1"/>
</dbReference>
<evidence type="ECO:0000256" key="6">
    <source>
        <dbReference type="SAM" id="MobiDB-lite"/>
    </source>
</evidence>
<proteinExistence type="predicted"/>
<evidence type="ECO:0000256" key="2">
    <source>
        <dbReference type="ARBA" id="ARBA00023015"/>
    </source>
</evidence>
<feature type="compositionally biased region" description="Polar residues" evidence="6">
    <location>
        <begin position="205"/>
        <end position="219"/>
    </location>
</feature>
<keyword evidence="5" id="KW-0539">Nucleus</keyword>